<keyword evidence="2" id="KW-0547">Nucleotide-binding</keyword>
<keyword evidence="3" id="KW-0342">GTP-binding</keyword>
<dbReference type="InterPro" id="IPR011025">
    <property type="entry name" value="GproteinA_insert"/>
</dbReference>
<organism evidence="5 6">
    <name type="scientific">Batrachochytrium salamandrivorans</name>
    <dbReference type="NCBI Taxonomy" id="1357716"/>
    <lineage>
        <taxon>Eukaryota</taxon>
        <taxon>Fungi</taxon>
        <taxon>Fungi incertae sedis</taxon>
        <taxon>Chytridiomycota</taxon>
        <taxon>Chytridiomycota incertae sedis</taxon>
        <taxon>Chytridiomycetes</taxon>
        <taxon>Rhizophydiales</taxon>
        <taxon>Rhizophydiales incertae sedis</taxon>
        <taxon>Batrachochytrium</taxon>
    </lineage>
</organism>
<comment type="caution">
    <text evidence="5">The sequence shown here is derived from an EMBL/GenBank/DDBJ whole genome shotgun (WGS) entry which is preliminary data.</text>
</comment>
<dbReference type="InterPro" id="IPR001019">
    <property type="entry name" value="Gprotein_alpha_su"/>
</dbReference>
<dbReference type="Gene3D" id="1.10.400.10">
    <property type="entry name" value="GI Alpha 1, domain 2-like"/>
    <property type="match status" value="1"/>
</dbReference>
<accession>A0ABQ8FKB0</accession>
<evidence type="ECO:0000313" key="5">
    <source>
        <dbReference type="EMBL" id="KAH6599768.1"/>
    </source>
</evidence>
<evidence type="ECO:0000256" key="3">
    <source>
        <dbReference type="ARBA" id="ARBA00023134"/>
    </source>
</evidence>
<dbReference type="SUPFAM" id="SSF52540">
    <property type="entry name" value="P-loop containing nucleoside triphosphate hydrolases"/>
    <property type="match status" value="1"/>
</dbReference>
<dbReference type="InterPro" id="IPR027417">
    <property type="entry name" value="P-loop_NTPase"/>
</dbReference>
<evidence type="ECO:0000313" key="6">
    <source>
        <dbReference type="Proteomes" id="UP001648503"/>
    </source>
</evidence>
<keyword evidence="1" id="KW-0479">Metal-binding</keyword>
<dbReference type="Gene3D" id="3.40.50.300">
    <property type="entry name" value="P-loop containing nucleotide triphosphate hydrolases"/>
    <property type="match status" value="1"/>
</dbReference>
<dbReference type="CDD" id="cd00066">
    <property type="entry name" value="G-alpha"/>
    <property type="match status" value="1"/>
</dbReference>
<evidence type="ECO:0000256" key="4">
    <source>
        <dbReference type="ARBA" id="ARBA00023224"/>
    </source>
</evidence>
<evidence type="ECO:0000256" key="2">
    <source>
        <dbReference type="ARBA" id="ARBA00022741"/>
    </source>
</evidence>
<dbReference type="PROSITE" id="PS51882">
    <property type="entry name" value="G_ALPHA"/>
    <property type="match status" value="1"/>
</dbReference>
<dbReference type="PRINTS" id="PR00318">
    <property type="entry name" value="GPROTEINA"/>
</dbReference>
<dbReference type="Proteomes" id="UP001648503">
    <property type="component" value="Unassembled WGS sequence"/>
</dbReference>
<dbReference type="Pfam" id="PF00503">
    <property type="entry name" value="G-alpha"/>
    <property type="match status" value="1"/>
</dbReference>
<dbReference type="EMBL" id="JAFCIX010000060">
    <property type="protein sequence ID" value="KAH6599768.1"/>
    <property type="molecule type" value="Genomic_DNA"/>
</dbReference>
<proteinExistence type="predicted"/>
<reference evidence="5 6" key="1">
    <citation type="submission" date="2021-02" db="EMBL/GenBank/DDBJ databases">
        <title>Variation within the Batrachochytrium salamandrivorans European outbreak.</title>
        <authorList>
            <person name="Kelly M."/>
            <person name="Pasmans F."/>
            <person name="Shea T.P."/>
            <person name="Munoz J.F."/>
            <person name="Carranza S."/>
            <person name="Cuomo C.A."/>
            <person name="Martel A."/>
        </authorList>
    </citation>
    <scope>NUCLEOTIDE SEQUENCE [LARGE SCALE GENOMIC DNA]</scope>
    <source>
        <strain evidence="5 6">AMFP18/2</strain>
    </source>
</reference>
<gene>
    <name evidence="5" type="ORF">BASA50_002793</name>
</gene>
<keyword evidence="6" id="KW-1185">Reference proteome</keyword>
<dbReference type="SUPFAM" id="SSF47895">
    <property type="entry name" value="Transducin (alpha subunit), insertion domain"/>
    <property type="match status" value="1"/>
</dbReference>
<dbReference type="PROSITE" id="PS51417">
    <property type="entry name" value="ARF"/>
    <property type="match status" value="1"/>
</dbReference>
<evidence type="ECO:0000256" key="1">
    <source>
        <dbReference type="ARBA" id="ARBA00022723"/>
    </source>
</evidence>
<name>A0ABQ8FKB0_9FUNG</name>
<keyword evidence="4" id="KW-0807">Transducer</keyword>
<protein>
    <submittedName>
        <fullName evidence="5">Uncharacterized protein</fullName>
    </submittedName>
</protein>
<dbReference type="PANTHER" id="PTHR10218">
    <property type="entry name" value="GTP-BINDING PROTEIN ALPHA SUBUNIT"/>
    <property type="match status" value="1"/>
</dbReference>
<dbReference type="SMART" id="SM00275">
    <property type="entry name" value="G_alpha"/>
    <property type="match status" value="1"/>
</dbReference>
<sequence>MSQPHSDGKKGLSEDIEARLKDDKKAYLRIMRDPRLLLLGSGDSGKTTFLKQIKILHGGGFSMEEKIECRKDIAANILDTLAALLHAATKQEGVFSSVAQESADILHTYMGLSFSADIIVPSYKPLTKSIVNHIKVFWNDPFTQELLANGAKYKLNIQDTAEYFFSKIDILVEDNYTPTYEDIIHIRGQTTKITETVVNVGRSTYHFYDVGGQQKYRKQWTPYFDNVHAIVFVVSLACYDQSLMEDPTINRMHDALDLYGKICNHTLLRHIPITLFLNKKDLFEKKFPTSDIAQFFPDYNAKDMKRAIRYFEEKFNNENLIPDKKVMCHVTCCTDISAMQVIIDTVLETMVKNQLKTSGMIL</sequence>
<dbReference type="PANTHER" id="PTHR10218:SF302">
    <property type="entry name" value="GUANINE NUCLEOTIDE-BINDING PROTEIN ALPHA-5 SUBUNIT"/>
    <property type="match status" value="1"/>
</dbReference>